<dbReference type="Pfam" id="PF00881">
    <property type="entry name" value="Nitroreductase"/>
    <property type="match status" value="1"/>
</dbReference>
<dbReference type="EMBL" id="CP036287">
    <property type="protein sequence ID" value="QDU67090.1"/>
    <property type="molecule type" value="Genomic_DNA"/>
</dbReference>
<dbReference type="AlphaFoldDB" id="A0A518BJD4"/>
<dbReference type="PIRSF" id="PIRSF005426">
    <property type="entry name" value="Frp"/>
    <property type="match status" value="1"/>
</dbReference>
<dbReference type="RefSeq" id="WP_145064945.1">
    <property type="nucleotide sequence ID" value="NZ_CP036287.1"/>
</dbReference>
<dbReference type="Gene3D" id="3.40.109.10">
    <property type="entry name" value="NADH Oxidase"/>
    <property type="match status" value="1"/>
</dbReference>
<dbReference type="InterPro" id="IPR000415">
    <property type="entry name" value="Nitroreductase-like"/>
</dbReference>
<sequence length="243" mass="26929">MNPTLELMGGHRSIRAFEPGELPDGDVRAAVAAAQMAASSSNIQGYSLLRIRAQGNRERLVELTGGQAYVRDCGAFFVVCGDDRRHRLLARREGVDHAANLETFLLTTIDASLFAQNLVLAFESQGYGICYIGGLRNRLPEVVDLLEVPEGVYPLYGLCVGVPAQDPTLKPRLSVDAVMHEDRYPTDDQVLAATDEYDERMAAYYTERGKPGHNWSGAIWRRFSKRIREHLNATYTGQGANLE</sequence>
<dbReference type="InterPro" id="IPR016446">
    <property type="entry name" value="Flavin_OxRdtase_Frp"/>
</dbReference>
<accession>A0A518BJD4</accession>
<comment type="similarity">
    <text evidence="1 5">Belongs to the flavin oxidoreductase frp family.</text>
</comment>
<protein>
    <submittedName>
        <fullName evidence="7">FMN reductase (NADPH)</fullName>
        <ecNumber evidence="7">1.5.1.38</ecNumber>
    </submittedName>
</protein>
<reference evidence="7 8" key="1">
    <citation type="submission" date="2019-02" db="EMBL/GenBank/DDBJ databases">
        <title>Deep-cultivation of Planctomycetes and their phenomic and genomic characterization uncovers novel biology.</title>
        <authorList>
            <person name="Wiegand S."/>
            <person name="Jogler M."/>
            <person name="Boedeker C."/>
            <person name="Pinto D."/>
            <person name="Vollmers J."/>
            <person name="Rivas-Marin E."/>
            <person name="Kohn T."/>
            <person name="Peeters S.H."/>
            <person name="Heuer A."/>
            <person name="Rast P."/>
            <person name="Oberbeckmann S."/>
            <person name="Bunk B."/>
            <person name="Jeske O."/>
            <person name="Meyerdierks A."/>
            <person name="Storesund J.E."/>
            <person name="Kallscheuer N."/>
            <person name="Luecker S."/>
            <person name="Lage O.M."/>
            <person name="Pohl T."/>
            <person name="Merkel B.J."/>
            <person name="Hornburger P."/>
            <person name="Mueller R.-W."/>
            <person name="Bruemmer F."/>
            <person name="Labrenz M."/>
            <person name="Spormann A.M."/>
            <person name="Op den Camp H."/>
            <person name="Overmann J."/>
            <person name="Amann R."/>
            <person name="Jetten M.S.M."/>
            <person name="Mascher T."/>
            <person name="Medema M.H."/>
            <person name="Devos D.P."/>
            <person name="Kaster A.-K."/>
            <person name="Ovreas L."/>
            <person name="Rohde M."/>
            <person name="Galperin M.Y."/>
            <person name="Jogler C."/>
        </authorList>
    </citation>
    <scope>NUCLEOTIDE SEQUENCE [LARGE SCALE GENOMIC DNA]</scope>
    <source>
        <strain evidence="7 8">Pla133</strain>
    </source>
</reference>
<gene>
    <name evidence="7" type="primary">nfrA1</name>
    <name evidence="7" type="ORF">Pla133_21680</name>
</gene>
<evidence type="ECO:0000256" key="2">
    <source>
        <dbReference type="ARBA" id="ARBA00022630"/>
    </source>
</evidence>
<evidence type="ECO:0000256" key="4">
    <source>
        <dbReference type="ARBA" id="ARBA00023002"/>
    </source>
</evidence>
<name>A0A518BJD4_9BACT</name>
<dbReference type="SUPFAM" id="SSF55469">
    <property type="entry name" value="FMN-dependent nitroreductase-like"/>
    <property type="match status" value="1"/>
</dbReference>
<feature type="domain" description="Nitroreductase" evidence="6">
    <location>
        <begin position="10"/>
        <end position="161"/>
    </location>
</feature>
<evidence type="ECO:0000256" key="3">
    <source>
        <dbReference type="ARBA" id="ARBA00022643"/>
    </source>
</evidence>
<dbReference type="InterPro" id="IPR029479">
    <property type="entry name" value="Nitroreductase"/>
</dbReference>
<dbReference type="EC" id="1.5.1.38" evidence="7"/>
<keyword evidence="4 5" id="KW-0560">Oxidoreductase</keyword>
<evidence type="ECO:0000256" key="5">
    <source>
        <dbReference type="PIRNR" id="PIRNR005426"/>
    </source>
</evidence>
<evidence type="ECO:0000313" key="8">
    <source>
        <dbReference type="Proteomes" id="UP000316921"/>
    </source>
</evidence>
<dbReference type="PANTHER" id="PTHR43425:SF2">
    <property type="entry name" value="OXYGEN-INSENSITIVE NADPH NITROREDUCTASE"/>
    <property type="match status" value="1"/>
</dbReference>
<evidence type="ECO:0000259" key="6">
    <source>
        <dbReference type="Pfam" id="PF00881"/>
    </source>
</evidence>
<keyword evidence="2 5" id="KW-0285">Flavoprotein</keyword>
<keyword evidence="5" id="KW-0521">NADP</keyword>
<dbReference type="KEGG" id="pbap:Pla133_21680"/>
<evidence type="ECO:0000256" key="1">
    <source>
        <dbReference type="ARBA" id="ARBA00008366"/>
    </source>
</evidence>
<evidence type="ECO:0000313" key="7">
    <source>
        <dbReference type="EMBL" id="QDU67090.1"/>
    </source>
</evidence>
<organism evidence="7 8">
    <name type="scientific">Engelhardtia mirabilis</name>
    <dbReference type="NCBI Taxonomy" id="2528011"/>
    <lineage>
        <taxon>Bacteria</taxon>
        <taxon>Pseudomonadati</taxon>
        <taxon>Planctomycetota</taxon>
        <taxon>Planctomycetia</taxon>
        <taxon>Planctomycetia incertae sedis</taxon>
        <taxon>Engelhardtia</taxon>
    </lineage>
</organism>
<keyword evidence="8" id="KW-1185">Reference proteome</keyword>
<proteinExistence type="inferred from homology"/>
<keyword evidence="3 5" id="KW-0288">FMN</keyword>
<dbReference type="GO" id="GO:0052873">
    <property type="term" value="F:FMN reductase (NADPH) activity"/>
    <property type="evidence" value="ECO:0007669"/>
    <property type="project" value="UniProtKB-EC"/>
</dbReference>
<dbReference type="PANTHER" id="PTHR43425">
    <property type="entry name" value="OXYGEN-INSENSITIVE NADPH NITROREDUCTASE"/>
    <property type="match status" value="1"/>
</dbReference>
<dbReference type="Proteomes" id="UP000316921">
    <property type="component" value="Chromosome"/>
</dbReference>